<accession>A0A7L3BIS3</accession>
<organism evidence="1 2">
    <name type="scientific">Syrrhaptes paradoxus</name>
    <name type="common">Pallas's sandgrouse</name>
    <dbReference type="NCBI Taxonomy" id="302527"/>
    <lineage>
        <taxon>Eukaryota</taxon>
        <taxon>Metazoa</taxon>
        <taxon>Chordata</taxon>
        <taxon>Craniata</taxon>
        <taxon>Vertebrata</taxon>
        <taxon>Euteleostomi</taxon>
        <taxon>Archelosauria</taxon>
        <taxon>Archosauria</taxon>
        <taxon>Dinosauria</taxon>
        <taxon>Saurischia</taxon>
        <taxon>Theropoda</taxon>
        <taxon>Coelurosauria</taxon>
        <taxon>Aves</taxon>
        <taxon>Neognathae</taxon>
        <taxon>Neoaves</taxon>
        <taxon>Columbimorphae</taxon>
        <taxon>Pterocliformes</taxon>
        <taxon>Pteroclidae</taxon>
        <taxon>Syrrhaptes</taxon>
    </lineage>
</organism>
<dbReference type="EMBL" id="VZTO01027110">
    <property type="protein sequence ID" value="NXT29810.1"/>
    <property type="molecule type" value="Genomic_DNA"/>
</dbReference>
<name>A0A7L3BIS3_9AVES</name>
<proteinExistence type="predicted"/>
<reference evidence="1 2" key="1">
    <citation type="submission" date="2019-09" db="EMBL/GenBank/DDBJ databases">
        <title>Bird 10,000 Genomes (B10K) Project - Family phase.</title>
        <authorList>
            <person name="Zhang G."/>
        </authorList>
    </citation>
    <scope>NUCLEOTIDE SEQUENCE [LARGE SCALE GENOMIC DNA]</scope>
    <source>
        <strain evidence="1">B10K-DU-003-42</strain>
        <tissue evidence="1">Mixed tissue sample</tissue>
    </source>
</reference>
<keyword evidence="2" id="KW-1185">Reference proteome</keyword>
<dbReference type="Pfam" id="PF00429">
    <property type="entry name" value="TLV_coat"/>
    <property type="match status" value="1"/>
</dbReference>
<feature type="non-terminal residue" evidence="1">
    <location>
        <position position="81"/>
    </location>
</feature>
<protein>
    <submittedName>
        <fullName evidence="1">ENV2 protein</fullName>
    </submittedName>
</protein>
<sequence length="81" mass="9074">TLSGNNMWKVINASYLVLNQTNPRATERCWLCFSIRPPYYEAISDLSEPIRTNESDPPQCNWGKDVGVTLTQVAGRGRCIG</sequence>
<dbReference type="Proteomes" id="UP000536260">
    <property type="component" value="Unassembled WGS sequence"/>
</dbReference>
<comment type="caution">
    <text evidence="1">The sequence shown here is derived from an EMBL/GenBank/DDBJ whole genome shotgun (WGS) entry which is preliminary data.</text>
</comment>
<feature type="non-terminal residue" evidence="1">
    <location>
        <position position="1"/>
    </location>
</feature>
<dbReference type="AlphaFoldDB" id="A0A7L3BIS3"/>
<gene>
    <name evidence="1" type="primary">Fv4</name>
    <name evidence="1" type="ORF">SYRPAR_R14706</name>
</gene>
<dbReference type="InterPro" id="IPR018154">
    <property type="entry name" value="TLV/ENV_coat_polyprotein"/>
</dbReference>
<evidence type="ECO:0000313" key="2">
    <source>
        <dbReference type="Proteomes" id="UP000536260"/>
    </source>
</evidence>
<evidence type="ECO:0000313" key="1">
    <source>
        <dbReference type="EMBL" id="NXT29810.1"/>
    </source>
</evidence>